<organism evidence="1 2">
    <name type="scientific">Trifolium medium</name>
    <dbReference type="NCBI Taxonomy" id="97028"/>
    <lineage>
        <taxon>Eukaryota</taxon>
        <taxon>Viridiplantae</taxon>
        <taxon>Streptophyta</taxon>
        <taxon>Embryophyta</taxon>
        <taxon>Tracheophyta</taxon>
        <taxon>Spermatophyta</taxon>
        <taxon>Magnoliopsida</taxon>
        <taxon>eudicotyledons</taxon>
        <taxon>Gunneridae</taxon>
        <taxon>Pentapetalae</taxon>
        <taxon>rosids</taxon>
        <taxon>fabids</taxon>
        <taxon>Fabales</taxon>
        <taxon>Fabaceae</taxon>
        <taxon>Papilionoideae</taxon>
        <taxon>50 kb inversion clade</taxon>
        <taxon>NPAAA clade</taxon>
        <taxon>Hologalegina</taxon>
        <taxon>IRL clade</taxon>
        <taxon>Trifolieae</taxon>
        <taxon>Trifolium</taxon>
    </lineage>
</organism>
<evidence type="ECO:0000313" key="1">
    <source>
        <dbReference type="EMBL" id="MCI79754.1"/>
    </source>
</evidence>
<dbReference type="Proteomes" id="UP000265520">
    <property type="component" value="Unassembled WGS sequence"/>
</dbReference>
<accession>A0A392UUQ4</accession>
<evidence type="ECO:0000313" key="2">
    <source>
        <dbReference type="Proteomes" id="UP000265520"/>
    </source>
</evidence>
<dbReference type="AlphaFoldDB" id="A0A392UUQ4"/>
<dbReference type="EMBL" id="LXQA010980587">
    <property type="protein sequence ID" value="MCI79754.1"/>
    <property type="molecule type" value="Genomic_DNA"/>
</dbReference>
<proteinExistence type="predicted"/>
<reference evidence="1 2" key="1">
    <citation type="journal article" date="2018" name="Front. Plant Sci.">
        <title>Red Clover (Trifolium pratense) and Zigzag Clover (T. medium) - A Picture of Genomic Similarities and Differences.</title>
        <authorList>
            <person name="Dluhosova J."/>
            <person name="Istvanek J."/>
            <person name="Nedelnik J."/>
            <person name="Repkova J."/>
        </authorList>
    </citation>
    <scope>NUCLEOTIDE SEQUENCE [LARGE SCALE GENOMIC DNA]</scope>
    <source>
        <strain evidence="2">cv. 10/8</strain>
        <tissue evidence="1">Leaf</tissue>
    </source>
</reference>
<comment type="caution">
    <text evidence="1">The sequence shown here is derived from an EMBL/GenBank/DDBJ whole genome shotgun (WGS) entry which is preliminary data.</text>
</comment>
<feature type="non-terminal residue" evidence="1">
    <location>
        <position position="1"/>
    </location>
</feature>
<protein>
    <submittedName>
        <fullName evidence="1">Uncharacterized protein</fullName>
    </submittedName>
</protein>
<keyword evidence="2" id="KW-1185">Reference proteome</keyword>
<name>A0A392UUQ4_9FABA</name>
<sequence length="58" mass="6854">FRGWRASEAEELQKLEPSELLKTFQRLKASELGLPTRTNKNRDYIRNILLTEIVPRLN</sequence>